<sequence length="294" mass="32921">MNANFVIMGLPASGKTTFLAALWHLIESEETDCRLTMDDYKGDLVYLRLISAAWRTFKEVPRTSQVGNTDVVIYLKDRESGARGTALFPDLAGETFELQVEERKCRPEFIEQASADDGVLFFVNANLKEDGLTINELNSRIPEIDTTANPGNATQKASTDILQHREWEPKLAPAQVKIVQLLSDFIRPPFTFRRRRLALMVSAWDLARDQHLTPDAWLATNMPLVDQFLKSNPGLFEHRVYGVSAQGVKLDDDNAVEKIAEIIPSKRIQIVGPDIDANGHDLTCPLVWLMSAAV</sequence>
<protein>
    <recommendedName>
        <fullName evidence="1">Double-GTPase 1 domain-containing protein</fullName>
    </recommendedName>
</protein>
<dbReference type="InterPro" id="IPR027417">
    <property type="entry name" value="P-loop_NTPase"/>
</dbReference>
<evidence type="ECO:0000313" key="3">
    <source>
        <dbReference type="Proteomes" id="UP000013237"/>
    </source>
</evidence>
<dbReference type="InterPro" id="IPR045530">
    <property type="entry name" value="DO-GTPase1"/>
</dbReference>
<proteinExistence type="predicted"/>
<accession>A0AAD2WCW1</accession>
<reference evidence="2 3" key="1">
    <citation type="submission" date="2013-02" db="EMBL/GenBank/DDBJ databases">
        <title>Insights into the proteome of triclosan-resistant Pseudomonas putida TRO1, isolated from activated sludge.</title>
        <authorList>
            <person name="Lolas I.B."/>
            <person name="Almeida B."/>
            <person name="Starnawski P.M."/>
            <person name="Soenderkaer M."/>
            <person name="Nielsen K.L."/>
            <person name="Nielsen J.L."/>
        </authorList>
    </citation>
    <scope>NUCLEOTIDE SEQUENCE [LARGE SCALE GENOMIC DNA]</scope>
    <source>
        <strain evidence="2 3">TRO1</strain>
    </source>
</reference>
<gene>
    <name evidence="2" type="ORF">C206_06919</name>
</gene>
<dbReference type="RefSeq" id="WP_004575346.1">
    <property type="nucleotide sequence ID" value="NZ_APBQ01000050.1"/>
</dbReference>
<dbReference type="SUPFAM" id="SSF52540">
    <property type="entry name" value="P-loop containing nucleoside triphosphate hydrolases"/>
    <property type="match status" value="1"/>
</dbReference>
<organism evidence="2 3">
    <name type="scientific">Pseudomonas putida TRO1</name>
    <dbReference type="NCBI Taxonomy" id="1227924"/>
    <lineage>
        <taxon>Bacteria</taxon>
        <taxon>Pseudomonadati</taxon>
        <taxon>Pseudomonadota</taxon>
        <taxon>Gammaproteobacteria</taxon>
        <taxon>Pseudomonadales</taxon>
        <taxon>Pseudomonadaceae</taxon>
        <taxon>Pseudomonas</taxon>
    </lineage>
</organism>
<dbReference type="EMBL" id="APBQ01000050">
    <property type="protein sequence ID" value="ENY78518.1"/>
    <property type="molecule type" value="Genomic_DNA"/>
</dbReference>
<evidence type="ECO:0000313" key="2">
    <source>
        <dbReference type="EMBL" id="ENY78518.1"/>
    </source>
</evidence>
<comment type="caution">
    <text evidence="2">The sequence shown here is derived from an EMBL/GenBank/DDBJ whole genome shotgun (WGS) entry which is preliminary data.</text>
</comment>
<feature type="domain" description="Double-GTPase 1" evidence="1">
    <location>
        <begin position="6"/>
        <end position="289"/>
    </location>
</feature>
<name>A0AAD2WCW1_PSEPU</name>
<dbReference type="Pfam" id="PF19975">
    <property type="entry name" value="DO-GTPase1"/>
    <property type="match status" value="1"/>
</dbReference>
<dbReference type="AlphaFoldDB" id="A0AAD2WCW1"/>
<evidence type="ECO:0000259" key="1">
    <source>
        <dbReference type="Pfam" id="PF19975"/>
    </source>
</evidence>
<dbReference type="Proteomes" id="UP000013237">
    <property type="component" value="Unassembled WGS sequence"/>
</dbReference>